<keyword evidence="4 5" id="KW-0472">Membrane</keyword>
<dbReference type="InterPro" id="IPR032808">
    <property type="entry name" value="DoxX"/>
</dbReference>
<dbReference type="Proteomes" id="UP000315908">
    <property type="component" value="Unassembled WGS sequence"/>
</dbReference>
<evidence type="ECO:0000256" key="2">
    <source>
        <dbReference type="ARBA" id="ARBA00022692"/>
    </source>
</evidence>
<keyword evidence="2 5" id="KW-0812">Transmembrane</keyword>
<protein>
    <submittedName>
        <fullName evidence="6">DoxX-like protein</fullName>
    </submittedName>
</protein>
<evidence type="ECO:0000256" key="5">
    <source>
        <dbReference type="SAM" id="Phobius"/>
    </source>
</evidence>
<gene>
    <name evidence="6" type="ORF">IQ31_02944</name>
</gene>
<evidence type="ECO:0000313" key="6">
    <source>
        <dbReference type="EMBL" id="TWI18816.1"/>
    </source>
</evidence>
<evidence type="ECO:0000313" key="7">
    <source>
        <dbReference type="Proteomes" id="UP000315908"/>
    </source>
</evidence>
<sequence>MKTTKTIYYATTGLISFAMLFSTYAYLTNPQLKWAFEHLGFPDYFRIELAIAKFLAAIAIWLPFRLAKDVSYIGLAISFVSAIIAHIVVGDNAFHTVAPIVVLAILVVSYLSYRKLSDIK</sequence>
<dbReference type="AlphaFoldDB" id="A0A562MFZ3"/>
<proteinExistence type="predicted"/>
<feature type="transmembrane region" description="Helical" evidence="5">
    <location>
        <begin position="71"/>
        <end position="88"/>
    </location>
</feature>
<dbReference type="OrthoDB" id="7960583at2"/>
<dbReference type="Pfam" id="PF13564">
    <property type="entry name" value="DoxX_2"/>
    <property type="match status" value="1"/>
</dbReference>
<evidence type="ECO:0000256" key="3">
    <source>
        <dbReference type="ARBA" id="ARBA00022989"/>
    </source>
</evidence>
<feature type="transmembrane region" description="Helical" evidence="5">
    <location>
        <begin position="47"/>
        <end position="64"/>
    </location>
</feature>
<organism evidence="6 7">
    <name type="scientific">Sphingobacterium siyangense</name>
    <dbReference type="NCBI Taxonomy" id="459529"/>
    <lineage>
        <taxon>Bacteria</taxon>
        <taxon>Pseudomonadati</taxon>
        <taxon>Bacteroidota</taxon>
        <taxon>Sphingobacteriia</taxon>
        <taxon>Sphingobacteriales</taxon>
        <taxon>Sphingobacteriaceae</taxon>
        <taxon>Sphingobacterium</taxon>
    </lineage>
</organism>
<dbReference type="RefSeq" id="WP_145328397.1">
    <property type="nucleotide sequence ID" value="NZ_VLKR01000015.1"/>
</dbReference>
<comment type="subcellular location">
    <subcellularLocation>
        <location evidence="1">Membrane</location>
        <topology evidence="1">Multi-pass membrane protein</topology>
    </subcellularLocation>
</comment>
<evidence type="ECO:0000256" key="1">
    <source>
        <dbReference type="ARBA" id="ARBA00004141"/>
    </source>
</evidence>
<dbReference type="GO" id="GO:0016020">
    <property type="term" value="C:membrane"/>
    <property type="evidence" value="ECO:0007669"/>
    <property type="project" value="UniProtKB-SubCell"/>
</dbReference>
<comment type="caution">
    <text evidence="6">The sequence shown here is derived from an EMBL/GenBank/DDBJ whole genome shotgun (WGS) entry which is preliminary data.</text>
</comment>
<name>A0A562MFZ3_9SPHI</name>
<evidence type="ECO:0000256" key="4">
    <source>
        <dbReference type="ARBA" id="ARBA00023136"/>
    </source>
</evidence>
<feature type="transmembrane region" description="Helical" evidence="5">
    <location>
        <begin position="94"/>
        <end position="113"/>
    </location>
</feature>
<feature type="transmembrane region" description="Helical" evidence="5">
    <location>
        <begin position="7"/>
        <end position="27"/>
    </location>
</feature>
<dbReference type="EMBL" id="VLKR01000015">
    <property type="protein sequence ID" value="TWI18816.1"/>
    <property type="molecule type" value="Genomic_DNA"/>
</dbReference>
<keyword evidence="3 5" id="KW-1133">Transmembrane helix</keyword>
<reference evidence="6 7" key="1">
    <citation type="journal article" date="2015" name="Stand. Genomic Sci.">
        <title>Genomic Encyclopedia of Bacterial and Archaeal Type Strains, Phase III: the genomes of soil and plant-associated and newly described type strains.</title>
        <authorList>
            <person name="Whitman W.B."/>
            <person name="Woyke T."/>
            <person name="Klenk H.P."/>
            <person name="Zhou Y."/>
            <person name="Lilburn T.G."/>
            <person name="Beck B.J."/>
            <person name="De Vos P."/>
            <person name="Vandamme P."/>
            <person name="Eisen J.A."/>
            <person name="Garrity G."/>
            <person name="Hugenholtz P."/>
            <person name="Kyrpides N.C."/>
        </authorList>
    </citation>
    <scope>NUCLEOTIDE SEQUENCE [LARGE SCALE GENOMIC DNA]</scope>
    <source>
        <strain evidence="6 7">CGMCC 1.6855</strain>
    </source>
</reference>
<accession>A0A562MFZ3</accession>